<gene>
    <name evidence="1" type="ORF">KI387_006659</name>
</gene>
<evidence type="ECO:0000313" key="1">
    <source>
        <dbReference type="EMBL" id="KAH9326481.1"/>
    </source>
</evidence>
<sequence>MVLDDFQAEKSAYVLIHDEEIFSFPFKDEDSLDHVTHEETNLVYNEPSTSGKE</sequence>
<dbReference type="Proteomes" id="UP000824469">
    <property type="component" value="Unassembled WGS sequence"/>
</dbReference>
<organism evidence="1 2">
    <name type="scientific">Taxus chinensis</name>
    <name type="common">Chinese yew</name>
    <name type="synonym">Taxus wallichiana var. chinensis</name>
    <dbReference type="NCBI Taxonomy" id="29808"/>
    <lineage>
        <taxon>Eukaryota</taxon>
        <taxon>Viridiplantae</taxon>
        <taxon>Streptophyta</taxon>
        <taxon>Embryophyta</taxon>
        <taxon>Tracheophyta</taxon>
        <taxon>Spermatophyta</taxon>
        <taxon>Pinopsida</taxon>
        <taxon>Pinidae</taxon>
        <taxon>Conifers II</taxon>
        <taxon>Cupressales</taxon>
        <taxon>Taxaceae</taxon>
        <taxon>Taxus</taxon>
    </lineage>
</organism>
<keyword evidence="2" id="KW-1185">Reference proteome</keyword>
<evidence type="ECO:0000313" key="2">
    <source>
        <dbReference type="Proteomes" id="UP000824469"/>
    </source>
</evidence>
<comment type="caution">
    <text evidence="1">The sequence shown here is derived from an EMBL/GenBank/DDBJ whole genome shotgun (WGS) entry which is preliminary data.</text>
</comment>
<accession>A0AA38LJT7</accession>
<feature type="non-terminal residue" evidence="1">
    <location>
        <position position="53"/>
    </location>
</feature>
<name>A0AA38LJT7_TAXCH</name>
<protein>
    <submittedName>
        <fullName evidence="1">Uncharacterized protein</fullName>
    </submittedName>
</protein>
<reference evidence="1 2" key="1">
    <citation type="journal article" date="2021" name="Nat. Plants">
        <title>The Taxus genome provides insights into paclitaxel biosynthesis.</title>
        <authorList>
            <person name="Xiong X."/>
            <person name="Gou J."/>
            <person name="Liao Q."/>
            <person name="Li Y."/>
            <person name="Zhou Q."/>
            <person name="Bi G."/>
            <person name="Li C."/>
            <person name="Du R."/>
            <person name="Wang X."/>
            <person name="Sun T."/>
            <person name="Guo L."/>
            <person name="Liang H."/>
            <person name="Lu P."/>
            <person name="Wu Y."/>
            <person name="Zhang Z."/>
            <person name="Ro D.K."/>
            <person name="Shang Y."/>
            <person name="Huang S."/>
            <person name="Yan J."/>
        </authorList>
    </citation>
    <scope>NUCLEOTIDE SEQUENCE [LARGE SCALE GENOMIC DNA]</scope>
    <source>
        <strain evidence="1">Ta-2019</strain>
    </source>
</reference>
<dbReference type="AlphaFoldDB" id="A0AA38LJT7"/>
<dbReference type="EMBL" id="JAHRHJ020000002">
    <property type="protein sequence ID" value="KAH9326481.1"/>
    <property type="molecule type" value="Genomic_DNA"/>
</dbReference>
<proteinExistence type="predicted"/>